<dbReference type="NCBIfam" id="TIGR00876">
    <property type="entry name" value="tal_mycobact"/>
    <property type="match status" value="1"/>
</dbReference>
<dbReference type="InterPro" id="IPR013785">
    <property type="entry name" value="Aldolase_TIM"/>
</dbReference>
<reference evidence="13" key="1">
    <citation type="submission" date="2015-08" db="EMBL/GenBank/DDBJ databases">
        <authorList>
            <person name="Babu N.S."/>
            <person name="Beckwith C.J."/>
            <person name="Beseler K.G."/>
            <person name="Brison A."/>
            <person name="Carone J.V."/>
            <person name="Caskin T.P."/>
            <person name="Diamond M."/>
            <person name="Durham M.E."/>
            <person name="Foxe J.M."/>
            <person name="Go M."/>
            <person name="Henderson B.A."/>
            <person name="Jones I.B."/>
            <person name="McGettigan J.A."/>
            <person name="Micheletti S.J."/>
            <person name="Nasrallah M.E."/>
            <person name="Ortiz D."/>
            <person name="Piller C.R."/>
            <person name="Privatt S.R."/>
            <person name="Schneider S.L."/>
            <person name="Sharp S."/>
            <person name="Smith T.C."/>
            <person name="Stanton J.D."/>
            <person name="Ullery H.E."/>
            <person name="Wilson R.J."/>
            <person name="Serrano M.G."/>
            <person name="Buck G."/>
            <person name="Lee V."/>
            <person name="Wang Y."/>
            <person name="Carvalho R."/>
            <person name="Voegtly L."/>
            <person name="Shi R."/>
            <person name="Duckworth R."/>
            <person name="Johnson A."/>
            <person name="Loviza R."/>
            <person name="Walstead R."/>
            <person name="Shah Z."/>
            <person name="Kiflezghi M."/>
            <person name="Wade K."/>
            <person name="Ball S.L."/>
            <person name="Bradley K.W."/>
            <person name="Asai D.J."/>
            <person name="Bowman C.A."/>
            <person name="Russell D.A."/>
            <person name="Pope W.H."/>
            <person name="Jacobs-Sera D."/>
            <person name="Hendrix R.W."/>
            <person name="Hatfull G.F."/>
        </authorList>
    </citation>
    <scope>NUCLEOTIDE SEQUENCE [LARGE SCALE GENOMIC DNA]</scope>
    <source>
        <strain evidence="13">JCM 19170</strain>
    </source>
</reference>
<keyword evidence="7 11" id="KW-0808">Transferase</keyword>
<evidence type="ECO:0000256" key="1">
    <source>
        <dbReference type="ARBA" id="ARBA00003518"/>
    </source>
</evidence>
<dbReference type="SUPFAM" id="SSF51569">
    <property type="entry name" value="Aldolase"/>
    <property type="match status" value="1"/>
</dbReference>
<comment type="similarity">
    <text evidence="4 11">Belongs to the transaldolase family. Type 2 subfamily.</text>
</comment>
<dbReference type="InterPro" id="IPR018225">
    <property type="entry name" value="Transaldolase_AS"/>
</dbReference>
<evidence type="ECO:0000256" key="8">
    <source>
        <dbReference type="ARBA" id="ARBA00023126"/>
    </source>
</evidence>
<dbReference type="Proteomes" id="UP000182108">
    <property type="component" value="Unassembled WGS sequence"/>
</dbReference>
<gene>
    <name evidence="11" type="primary">tal</name>
    <name evidence="12" type="ORF">Ga0061068_107106</name>
</gene>
<keyword evidence="6 11" id="KW-0963">Cytoplasm</keyword>
<dbReference type="PROSITE" id="PS01054">
    <property type="entry name" value="TRANSALDOLASE_1"/>
    <property type="match status" value="1"/>
</dbReference>
<dbReference type="HAMAP" id="MF_00493">
    <property type="entry name" value="Transaldolase_2"/>
    <property type="match status" value="1"/>
</dbReference>
<accession>A0A0K6IWG4</accession>
<dbReference type="NCBIfam" id="NF002881">
    <property type="entry name" value="PRK03343.1"/>
    <property type="match status" value="1"/>
</dbReference>
<evidence type="ECO:0000256" key="9">
    <source>
        <dbReference type="ARBA" id="ARBA00023270"/>
    </source>
</evidence>
<organism evidence="12 13">
    <name type="scientific">Tepidiphilus thermophilus</name>
    <dbReference type="NCBI Taxonomy" id="876478"/>
    <lineage>
        <taxon>Bacteria</taxon>
        <taxon>Pseudomonadati</taxon>
        <taxon>Pseudomonadota</taxon>
        <taxon>Hydrogenophilia</taxon>
        <taxon>Hydrogenophilales</taxon>
        <taxon>Hydrogenophilaceae</taxon>
        <taxon>Tepidiphilus</taxon>
    </lineage>
</organism>
<name>A0A0K6IWG4_9PROT</name>
<dbReference type="CDD" id="cd00955">
    <property type="entry name" value="Transaldolase_like"/>
    <property type="match status" value="1"/>
</dbReference>
<comment type="subcellular location">
    <subcellularLocation>
        <location evidence="2 11">Cytoplasm</location>
    </subcellularLocation>
</comment>
<dbReference type="RefSeq" id="WP_055423746.1">
    <property type="nucleotide sequence ID" value="NZ_CYHH01000007.1"/>
</dbReference>
<evidence type="ECO:0000256" key="5">
    <source>
        <dbReference type="ARBA" id="ARBA00013151"/>
    </source>
</evidence>
<keyword evidence="8 11" id="KW-0570">Pentose shunt</keyword>
<evidence type="ECO:0000256" key="7">
    <source>
        <dbReference type="ARBA" id="ARBA00022679"/>
    </source>
</evidence>
<dbReference type="GO" id="GO:0006098">
    <property type="term" value="P:pentose-phosphate shunt"/>
    <property type="evidence" value="ECO:0007669"/>
    <property type="project" value="UniProtKB-UniRule"/>
</dbReference>
<dbReference type="InterPro" id="IPR001585">
    <property type="entry name" value="TAL/FSA"/>
</dbReference>
<comment type="function">
    <text evidence="1 11">Transaldolase is important for the balance of metabolites in the pentose-phosphate pathway.</text>
</comment>
<evidence type="ECO:0000256" key="4">
    <source>
        <dbReference type="ARBA" id="ARBA00008426"/>
    </source>
</evidence>
<evidence type="ECO:0000256" key="11">
    <source>
        <dbReference type="HAMAP-Rule" id="MF_00493"/>
    </source>
</evidence>
<evidence type="ECO:0000256" key="6">
    <source>
        <dbReference type="ARBA" id="ARBA00022490"/>
    </source>
</evidence>
<dbReference type="Gene3D" id="3.20.20.70">
    <property type="entry name" value="Aldolase class I"/>
    <property type="match status" value="1"/>
</dbReference>
<dbReference type="GO" id="GO:0005737">
    <property type="term" value="C:cytoplasm"/>
    <property type="evidence" value="ECO:0007669"/>
    <property type="project" value="UniProtKB-SubCell"/>
</dbReference>
<protein>
    <recommendedName>
        <fullName evidence="5 11">Transaldolase</fullName>
        <ecNumber evidence="5 11">2.2.1.2</ecNumber>
    </recommendedName>
</protein>
<feature type="active site" description="Schiff-base intermediate with substrate" evidence="11">
    <location>
        <position position="141"/>
    </location>
</feature>
<dbReference type="PANTHER" id="PTHR10683">
    <property type="entry name" value="TRANSALDOLASE"/>
    <property type="match status" value="1"/>
</dbReference>
<dbReference type="EMBL" id="CYHH01000007">
    <property type="protein sequence ID" value="CUB07466.1"/>
    <property type="molecule type" value="Genomic_DNA"/>
</dbReference>
<keyword evidence="13" id="KW-1185">Reference proteome</keyword>
<sequence length="361" mass="39593">MTTRTVLHQLLELGQQIWLDHLSRDLLEGGRLAQLLEIGVSGITTNPSIFENAIAKSPLYREDVEALRRTSLPPPERLERLTFADVRRACDLLLPLWEASGGERGYVSLEVDPALAHDAAGTIAAARRVHAAIERPNLLVKIPGTAAGAEALEALVAEGINVNVTLLFSRTQYRRVVEAYRRGLEQRQAAGRPLAPMFGVASLFLSRLDTAVDALLAERAPERPDWQGKTAVAFAKLAYRDFLQHFGERAFGSLRRAGARAQRPLWASTSTKNPAYPDLLYVEPLVGPETVNTLPEATLTALLDHGQARGATIVEDVEAAQAHWERCARIDIDLEAIGETLQQQGLAQFEAAQQRLLTLLA</sequence>
<dbReference type="GO" id="GO:0004801">
    <property type="term" value="F:transaldolase activity"/>
    <property type="evidence" value="ECO:0007669"/>
    <property type="project" value="UniProtKB-UniRule"/>
</dbReference>
<comment type="pathway">
    <text evidence="3 11">Carbohydrate degradation; pentose phosphate pathway; D-glyceraldehyde 3-phosphate and beta-D-fructose 6-phosphate from D-ribose 5-phosphate and D-xylulose 5-phosphate (non-oxidative stage): step 2/3.</text>
</comment>
<dbReference type="EC" id="2.2.1.2" evidence="5 11"/>
<dbReference type="PANTHER" id="PTHR10683:SF31">
    <property type="entry name" value="TRANSALDOLASE"/>
    <property type="match status" value="1"/>
</dbReference>
<evidence type="ECO:0000313" key="12">
    <source>
        <dbReference type="EMBL" id="CUB07466.1"/>
    </source>
</evidence>
<dbReference type="Pfam" id="PF00923">
    <property type="entry name" value="TAL_FSA"/>
    <property type="match status" value="1"/>
</dbReference>
<comment type="catalytic activity">
    <reaction evidence="10 11">
        <text>D-sedoheptulose 7-phosphate + D-glyceraldehyde 3-phosphate = D-erythrose 4-phosphate + beta-D-fructose 6-phosphate</text>
        <dbReference type="Rhea" id="RHEA:17053"/>
        <dbReference type="ChEBI" id="CHEBI:16897"/>
        <dbReference type="ChEBI" id="CHEBI:57483"/>
        <dbReference type="ChEBI" id="CHEBI:57634"/>
        <dbReference type="ChEBI" id="CHEBI:59776"/>
        <dbReference type="EC" id="2.2.1.2"/>
    </reaction>
</comment>
<dbReference type="GO" id="GO:0005975">
    <property type="term" value="P:carbohydrate metabolic process"/>
    <property type="evidence" value="ECO:0007669"/>
    <property type="project" value="InterPro"/>
</dbReference>
<dbReference type="UniPathway" id="UPA00115">
    <property type="reaction ID" value="UER00414"/>
</dbReference>
<evidence type="ECO:0000256" key="3">
    <source>
        <dbReference type="ARBA" id="ARBA00004857"/>
    </source>
</evidence>
<evidence type="ECO:0000313" key="13">
    <source>
        <dbReference type="Proteomes" id="UP000182108"/>
    </source>
</evidence>
<proteinExistence type="inferred from homology"/>
<dbReference type="AlphaFoldDB" id="A0A0K6IWG4"/>
<evidence type="ECO:0000256" key="2">
    <source>
        <dbReference type="ARBA" id="ARBA00004496"/>
    </source>
</evidence>
<dbReference type="PIRSF" id="PIRSF036915">
    <property type="entry name" value="Trnald_Bac_Plnt"/>
    <property type="match status" value="1"/>
</dbReference>
<evidence type="ECO:0000256" key="10">
    <source>
        <dbReference type="ARBA" id="ARBA00048810"/>
    </source>
</evidence>
<keyword evidence="9 11" id="KW-0704">Schiff base</keyword>
<dbReference type="InterPro" id="IPR004732">
    <property type="entry name" value="Transaldolase_2"/>
</dbReference>